<evidence type="ECO:0000256" key="3">
    <source>
        <dbReference type="SAM" id="MobiDB-lite"/>
    </source>
</evidence>
<dbReference type="PANTHER" id="PTHR34236">
    <property type="entry name" value="DIMETHYL SULFOXIDE REDUCTASE TRANSCRIPTIONAL ACTIVATOR"/>
    <property type="match status" value="1"/>
</dbReference>
<keyword evidence="7" id="KW-1185">Reference proteome</keyword>
<keyword evidence="2" id="KW-0804">Transcription</keyword>
<reference evidence="6 7" key="1">
    <citation type="journal article" date="2019" name="Int. J. Syst. Evol. Microbiol.">
        <title>The Global Catalogue of Microorganisms (GCM) 10K type strain sequencing project: providing services to taxonomists for standard genome sequencing and annotation.</title>
        <authorList>
            <consortium name="The Broad Institute Genomics Platform"/>
            <consortium name="The Broad Institute Genome Sequencing Center for Infectious Disease"/>
            <person name="Wu L."/>
            <person name="Ma J."/>
        </authorList>
    </citation>
    <scope>NUCLEOTIDE SEQUENCE [LARGE SCALE GENOMIC DNA]</scope>
    <source>
        <strain evidence="6 7">CGMCC 1.3240</strain>
    </source>
</reference>
<evidence type="ECO:0000256" key="2">
    <source>
        <dbReference type="ARBA" id="ARBA00023163"/>
    </source>
</evidence>
<name>A0ABD5UXR5_9EURY</name>
<dbReference type="Pfam" id="PF04967">
    <property type="entry name" value="HTH_10"/>
    <property type="match status" value="1"/>
</dbReference>
<feature type="region of interest" description="Disordered" evidence="3">
    <location>
        <begin position="206"/>
        <end position="226"/>
    </location>
</feature>
<evidence type="ECO:0000313" key="7">
    <source>
        <dbReference type="Proteomes" id="UP001596312"/>
    </source>
</evidence>
<sequence>MASIIEFRLPIEQFALAHTFDAVSDLRLEIERFAAQDDGSAIPFAWVSAEGVGGFEDAVADDPSVESVSLLADGDGERLYRMNWTENVESVVRLLLAKDGAIMSASAEGDAWEFQMMCPEHYSLSEIYDLCEENGLSLTVDAIYELGGSEEAAHGLTDPQHTSLLAAKEMGYYDVPRSVSLSDLADELGVSHQALSERLRRGHGRLIDRTLGSNGTVRTERPPEPE</sequence>
<evidence type="ECO:0000259" key="5">
    <source>
        <dbReference type="Pfam" id="PF15915"/>
    </source>
</evidence>
<dbReference type="Proteomes" id="UP001596312">
    <property type="component" value="Unassembled WGS sequence"/>
</dbReference>
<dbReference type="RefSeq" id="WP_340602448.1">
    <property type="nucleotide sequence ID" value="NZ_JBBMXV010000001.1"/>
</dbReference>
<dbReference type="InterPro" id="IPR007050">
    <property type="entry name" value="HTH_bacterioopsin"/>
</dbReference>
<dbReference type="InterPro" id="IPR031803">
    <property type="entry name" value="BAT_GAF/HTH-assoc"/>
</dbReference>
<evidence type="ECO:0000313" key="6">
    <source>
        <dbReference type="EMBL" id="MFC6903953.1"/>
    </source>
</evidence>
<evidence type="ECO:0000259" key="4">
    <source>
        <dbReference type="Pfam" id="PF04967"/>
    </source>
</evidence>
<accession>A0ABD5UXR5</accession>
<dbReference type="Pfam" id="PF15915">
    <property type="entry name" value="BAT"/>
    <property type="match status" value="1"/>
</dbReference>
<evidence type="ECO:0000256" key="1">
    <source>
        <dbReference type="ARBA" id="ARBA00023015"/>
    </source>
</evidence>
<dbReference type="PANTHER" id="PTHR34236:SF1">
    <property type="entry name" value="DIMETHYL SULFOXIDE REDUCTASE TRANSCRIPTIONAL ACTIVATOR"/>
    <property type="match status" value="1"/>
</dbReference>
<feature type="domain" description="HTH bat-type" evidence="4">
    <location>
        <begin position="156"/>
        <end position="207"/>
    </location>
</feature>
<comment type="caution">
    <text evidence="6">The sequence shown here is derived from an EMBL/GenBank/DDBJ whole genome shotgun (WGS) entry which is preliminary data.</text>
</comment>
<organism evidence="6 7">
    <name type="scientific">Halalkalicoccus tibetensis</name>
    <dbReference type="NCBI Taxonomy" id="175632"/>
    <lineage>
        <taxon>Archaea</taxon>
        <taxon>Methanobacteriati</taxon>
        <taxon>Methanobacteriota</taxon>
        <taxon>Stenosarchaea group</taxon>
        <taxon>Halobacteria</taxon>
        <taxon>Halobacteriales</taxon>
        <taxon>Halococcaceae</taxon>
        <taxon>Halalkalicoccus</taxon>
    </lineage>
</organism>
<keyword evidence="1" id="KW-0805">Transcription regulation</keyword>
<feature type="domain" description="Bacterioopsin transcriptional activator GAF and HTH associated" evidence="5">
    <location>
        <begin position="6"/>
        <end position="151"/>
    </location>
</feature>
<dbReference type="EMBL" id="JBHSXQ010000001">
    <property type="protein sequence ID" value="MFC6903953.1"/>
    <property type="molecule type" value="Genomic_DNA"/>
</dbReference>
<gene>
    <name evidence="6" type="ORF">ACFQGH_01930</name>
</gene>
<protein>
    <submittedName>
        <fullName evidence="6">Bacterio-opsin activator domain-containing protein</fullName>
    </submittedName>
</protein>
<proteinExistence type="predicted"/>
<dbReference type="AlphaFoldDB" id="A0ABD5UXR5"/>